<protein>
    <submittedName>
        <fullName evidence="1">Uncharacterized protein</fullName>
    </submittedName>
</protein>
<reference evidence="1" key="1">
    <citation type="submission" date="2022-12" db="EMBL/GenBank/DDBJ databases">
        <title>Reference genome sequencing for broad-spectrum identification of bacterial and archaeal isolates by mass spectrometry.</title>
        <authorList>
            <person name="Sekiguchi Y."/>
            <person name="Tourlousse D.M."/>
        </authorList>
    </citation>
    <scope>NUCLEOTIDE SEQUENCE</scope>
    <source>
        <strain evidence="1">301</strain>
    </source>
</reference>
<evidence type="ECO:0000313" key="4">
    <source>
        <dbReference type="Proteomes" id="UP001245370"/>
    </source>
</evidence>
<dbReference type="Proteomes" id="UP001245370">
    <property type="component" value="Unassembled WGS sequence"/>
</dbReference>
<sequence length="253" mass="27923">MFTLDHPPADRPKPLVNNNELYICWSRMQAEAGQSLEEILKRKERERRAGNGVFLWGVGNAPSTAISPLARLRVSIRVVFSAMKSKPKAADVAPSRTVVWRRYIDEHGAERQLPEGALVTSRGDSASGAKTRHYALMCYSEEALVLRHGVPFDPSAYRNVGGAGAPVGASQVTALLRQVEDSERSSDYEANFTAWLTGGYWVRLSDPKELSSKAKADISSFAGGPSDWRDFVNEIRGELPSRTSQLEHPDLLL</sequence>
<dbReference type="Proteomes" id="UP001144397">
    <property type="component" value="Unassembled WGS sequence"/>
</dbReference>
<keyword evidence="4" id="KW-1185">Reference proteome</keyword>
<dbReference type="EMBL" id="JAVDPY010000001">
    <property type="protein sequence ID" value="MDR6332333.1"/>
    <property type="molecule type" value="Genomic_DNA"/>
</dbReference>
<dbReference type="EMBL" id="BSDO01000002">
    <property type="protein sequence ID" value="GLI21918.1"/>
    <property type="molecule type" value="Genomic_DNA"/>
</dbReference>
<proteinExistence type="predicted"/>
<gene>
    <name evidence="2" type="ORF">GGQ86_000780</name>
    <name evidence="1" type="ORF">XFLAVUS301_15920</name>
</gene>
<reference evidence="2 4" key="2">
    <citation type="submission" date="2023-07" db="EMBL/GenBank/DDBJ databases">
        <title>Genomic Encyclopedia of Type Strains, Phase IV (KMG-IV): sequencing the most valuable type-strain genomes for metagenomic binning, comparative biology and taxonomic classification.</title>
        <authorList>
            <person name="Goeker M."/>
        </authorList>
    </citation>
    <scope>NUCLEOTIDE SEQUENCE [LARGE SCALE GENOMIC DNA]</scope>
    <source>
        <strain evidence="2 4">DSM 338</strain>
    </source>
</reference>
<accession>A0A9W6FLG4</accession>
<dbReference type="AlphaFoldDB" id="A0A9W6FLG4"/>
<evidence type="ECO:0000313" key="1">
    <source>
        <dbReference type="EMBL" id="GLI21918.1"/>
    </source>
</evidence>
<comment type="caution">
    <text evidence="1">The sequence shown here is derived from an EMBL/GenBank/DDBJ whole genome shotgun (WGS) entry which is preliminary data.</text>
</comment>
<evidence type="ECO:0000313" key="3">
    <source>
        <dbReference type="Proteomes" id="UP001144397"/>
    </source>
</evidence>
<evidence type="ECO:0000313" key="2">
    <source>
        <dbReference type="EMBL" id="MDR6332333.1"/>
    </source>
</evidence>
<name>A0A9W6FLG4_XANFL</name>
<organism evidence="1 3">
    <name type="scientific">Xanthobacter flavus</name>
    <dbReference type="NCBI Taxonomy" id="281"/>
    <lineage>
        <taxon>Bacteria</taxon>
        <taxon>Pseudomonadati</taxon>
        <taxon>Pseudomonadota</taxon>
        <taxon>Alphaproteobacteria</taxon>
        <taxon>Hyphomicrobiales</taxon>
        <taxon>Xanthobacteraceae</taxon>
        <taxon>Xanthobacter</taxon>
    </lineage>
</organism>